<reference evidence="2" key="1">
    <citation type="journal article" date="2019" name="Int. J. Syst. Evol. Microbiol.">
        <title>The Global Catalogue of Microorganisms (GCM) 10K type strain sequencing project: providing services to taxonomists for standard genome sequencing and annotation.</title>
        <authorList>
            <consortium name="The Broad Institute Genomics Platform"/>
            <consortium name="The Broad Institute Genome Sequencing Center for Infectious Disease"/>
            <person name="Wu L."/>
            <person name="Ma J."/>
        </authorList>
    </citation>
    <scope>NUCLEOTIDE SEQUENCE [LARGE SCALE GENOMIC DNA]</scope>
    <source>
        <strain evidence="2">JCM 18423</strain>
    </source>
</reference>
<organism evidence="1 2">
    <name type="scientific">Paenalcaligenes hermetiae</name>
    <dbReference type="NCBI Taxonomy" id="1157987"/>
    <lineage>
        <taxon>Bacteria</taxon>
        <taxon>Pseudomonadati</taxon>
        <taxon>Pseudomonadota</taxon>
        <taxon>Betaproteobacteria</taxon>
        <taxon>Burkholderiales</taxon>
        <taxon>Alcaligenaceae</taxon>
        <taxon>Paenalcaligenes</taxon>
    </lineage>
</organism>
<dbReference type="Proteomes" id="UP001500227">
    <property type="component" value="Unassembled WGS sequence"/>
</dbReference>
<name>A0ABP9MB18_9BURK</name>
<accession>A0ABP9MB18</accession>
<evidence type="ECO:0000313" key="1">
    <source>
        <dbReference type="EMBL" id="GAA5091837.1"/>
    </source>
</evidence>
<sequence>MWRWLGIGLLWLLAPLAQAQLLPALAHMPWQWSEVESWLWQGQRIQSQQFRAQATADQVVHILQEQLQESFYLQRTQAAWLISFQKQQAHYMVMLTQQEEQTEGWVSVWNWELTTPLVTPFILQGLVTQIWQMQWEQSWPQYVMAKPKSAYSWSHFVKRLYQTVSLGRVRCATDRWCEWQQDQYQYVIWNEGEFWHLVWWPLTKKE</sequence>
<comment type="caution">
    <text evidence="1">The sequence shown here is derived from an EMBL/GenBank/DDBJ whole genome shotgun (WGS) entry which is preliminary data.</text>
</comment>
<evidence type="ECO:0000313" key="2">
    <source>
        <dbReference type="Proteomes" id="UP001500227"/>
    </source>
</evidence>
<dbReference type="RefSeq" id="WP_345371277.1">
    <property type="nucleotide sequence ID" value="NZ_BAABKD010000011.1"/>
</dbReference>
<keyword evidence="2" id="KW-1185">Reference proteome</keyword>
<gene>
    <name evidence="1" type="ORF">GCM10023337_18220</name>
</gene>
<proteinExistence type="predicted"/>
<dbReference type="EMBL" id="BAABKD010000011">
    <property type="protein sequence ID" value="GAA5091837.1"/>
    <property type="molecule type" value="Genomic_DNA"/>
</dbReference>
<protein>
    <submittedName>
        <fullName evidence="1">Uncharacterized protein</fullName>
    </submittedName>
</protein>